<dbReference type="PROSITE" id="PS51448">
    <property type="entry name" value="P_TREFOIL_2"/>
    <property type="match status" value="1"/>
</dbReference>
<dbReference type="Gene3D" id="2.60.40.1760">
    <property type="entry name" value="glycosyl hydrolase (family 31)"/>
    <property type="match status" value="1"/>
</dbReference>
<dbReference type="InterPro" id="IPR017853">
    <property type="entry name" value="GH"/>
</dbReference>
<evidence type="ECO:0000259" key="8">
    <source>
        <dbReference type="PROSITE" id="PS51448"/>
    </source>
</evidence>
<feature type="non-terminal residue" evidence="9">
    <location>
        <position position="1"/>
    </location>
</feature>
<comment type="subcellular location">
    <subcellularLocation>
        <location evidence="1">Membrane</location>
    </subcellularLocation>
</comment>
<comment type="similarity">
    <text evidence="2 6">Belongs to the glycosyl hydrolase 31 family.</text>
</comment>
<evidence type="ECO:0000256" key="3">
    <source>
        <dbReference type="ARBA" id="ARBA00023136"/>
    </source>
</evidence>
<gene>
    <name evidence="9" type="ORF">L9F63_017977</name>
</gene>
<dbReference type="InterPro" id="IPR000519">
    <property type="entry name" value="P_trefoil_dom"/>
</dbReference>
<dbReference type="EMBL" id="JASPKZ010005311">
    <property type="protein sequence ID" value="KAJ9588742.1"/>
    <property type="molecule type" value="Genomic_DNA"/>
</dbReference>
<dbReference type="InterPro" id="IPR044913">
    <property type="entry name" value="P_trefoil_dom_sf"/>
</dbReference>
<dbReference type="PANTHER" id="PTHR22762">
    <property type="entry name" value="ALPHA-GLUCOSIDASE"/>
    <property type="match status" value="1"/>
</dbReference>
<keyword evidence="10" id="KW-1185">Reference proteome</keyword>
<dbReference type="Proteomes" id="UP001233999">
    <property type="component" value="Unassembled WGS sequence"/>
</dbReference>
<evidence type="ECO:0000313" key="9">
    <source>
        <dbReference type="EMBL" id="KAJ9588742.1"/>
    </source>
</evidence>
<dbReference type="InterPro" id="IPR013780">
    <property type="entry name" value="Glyco_hydro_b"/>
</dbReference>
<dbReference type="Gene3D" id="4.10.110.10">
    <property type="entry name" value="Spasmolytic Protein, domain 1"/>
    <property type="match status" value="1"/>
</dbReference>
<dbReference type="SUPFAM" id="SSF51011">
    <property type="entry name" value="Glycosyl hydrolase domain"/>
    <property type="match status" value="1"/>
</dbReference>
<dbReference type="GO" id="GO:0090599">
    <property type="term" value="F:alpha-glucosidase activity"/>
    <property type="evidence" value="ECO:0007669"/>
    <property type="project" value="TreeGrafter"/>
</dbReference>
<dbReference type="SUPFAM" id="SSF74650">
    <property type="entry name" value="Galactose mutarotase-like"/>
    <property type="match status" value="1"/>
</dbReference>
<dbReference type="GO" id="GO:0016020">
    <property type="term" value="C:membrane"/>
    <property type="evidence" value="ECO:0007669"/>
    <property type="project" value="UniProtKB-SubCell"/>
</dbReference>
<dbReference type="Gene3D" id="2.60.40.1180">
    <property type="entry name" value="Golgi alpha-mannosidase II"/>
    <property type="match status" value="1"/>
</dbReference>
<keyword evidence="6" id="KW-0326">Glycosidase</keyword>
<name>A0AAD7ZXX4_DIPPU</name>
<evidence type="ECO:0000256" key="4">
    <source>
        <dbReference type="ARBA" id="ARBA00023157"/>
    </source>
</evidence>
<evidence type="ECO:0000256" key="5">
    <source>
        <dbReference type="PROSITE-ProRule" id="PRU00779"/>
    </source>
</evidence>
<dbReference type="SUPFAM" id="SSF51445">
    <property type="entry name" value="(Trans)glycosidases"/>
    <property type="match status" value="1"/>
</dbReference>
<sequence>IPPGVIYGGIIIVTAVVVPTIVYLTVFSDNPEFQSEIWTCALRPSYRVPCLKGFAEVNENYCTTMGCCWNNTDQVCFHSNPSQLSYSVDGWVDKNTARDQLCSSFLDLTSRQSKSPYGRDIATQLRAAAVPVTESHLQIFIYNKTAGEPDFPERIAFSDTTFQVSIYGPDYLSIEISRKEDENSYLLSTSNGPLIGSNNYWELTIQFQKDSKVFGLGEIELISKPKVLFNNENRTGANPFIMVLNNDGKAHGILFNNPGPIEFELLENSNLLIVRSLSTAHWDFSVFAGPTPKDVMKQFTENRRPIVPPQWALGFHICRDTKENTTIDYIDAFLQSSINLSLPYESDCVQESLMGSLNFTLSETMEMAVDNLRNSGKKILISLQPQVESSMVDNDELFVLNETGQVFVNDYKNKSVSLLDFFNNKTGSWLQDNLKTLQVEDFLGGYVLQEDWPAVNTTPCHDSEAMGMDYVPGGSLSNGTLCWTTRHGEIHHYLIHNEYGLKFASSLDVSKDKIVLSTSTYTGSGTVGGSHAHVQNKVTCTWDNMATALKVVLGLGLSGIPFSGGGPICGNTGNYDEELCLRWYLMSSMLPLMRVSSSLPLRDPANIAKFNSPIADAIQRRYSLISYFHSLFLEANMTGVPVARPMFFEFPADNKNWDRYDHFMVGSALLVRPMFLPSQVSVQVYLPKEDIPWYHLRGGHKLNNGSGGYEISVSSLPTDLVILVRGGYIIPLQEEVQLSVSDTISTPYTLIVGLNCSEDGSCRASGDLRSEDYSLNFTSTESTLNIEANCYTQVSPVLDSILVYGLEATSGKSLDFEITPQDCVHGNKTAEIIEQDYVLKFTFLSVDLCCGQIFINWAIS</sequence>
<dbReference type="CDD" id="cd14752">
    <property type="entry name" value="GH31_N"/>
    <property type="match status" value="1"/>
</dbReference>
<feature type="transmembrane region" description="Helical" evidence="7">
    <location>
        <begin position="6"/>
        <end position="26"/>
    </location>
</feature>
<evidence type="ECO:0000256" key="1">
    <source>
        <dbReference type="ARBA" id="ARBA00004370"/>
    </source>
</evidence>
<feature type="domain" description="P-type" evidence="8">
    <location>
        <begin position="38"/>
        <end position="80"/>
    </location>
</feature>
<keyword evidence="3 7" id="KW-0472">Membrane</keyword>
<dbReference type="GO" id="GO:0030246">
    <property type="term" value="F:carbohydrate binding"/>
    <property type="evidence" value="ECO:0007669"/>
    <property type="project" value="InterPro"/>
</dbReference>
<dbReference type="Pfam" id="PF00088">
    <property type="entry name" value="Trefoil"/>
    <property type="match status" value="1"/>
</dbReference>
<keyword evidence="6" id="KW-0378">Hydrolase</keyword>
<proteinExistence type="inferred from homology"/>
<evidence type="ECO:0000256" key="6">
    <source>
        <dbReference type="RuleBase" id="RU361185"/>
    </source>
</evidence>
<dbReference type="AlphaFoldDB" id="A0AAD7ZXX4"/>
<reference evidence="9" key="2">
    <citation type="submission" date="2023-05" db="EMBL/GenBank/DDBJ databases">
        <authorList>
            <person name="Fouks B."/>
        </authorList>
    </citation>
    <scope>NUCLEOTIDE SEQUENCE</scope>
    <source>
        <strain evidence="9">Stay&amp;Tobe</strain>
        <tissue evidence="9">Testes</tissue>
    </source>
</reference>
<dbReference type="GO" id="GO:0005975">
    <property type="term" value="P:carbohydrate metabolic process"/>
    <property type="evidence" value="ECO:0007669"/>
    <property type="project" value="InterPro"/>
</dbReference>
<keyword evidence="4" id="KW-1015">Disulfide bond</keyword>
<dbReference type="Pfam" id="PF01055">
    <property type="entry name" value="Glyco_hydro_31_2nd"/>
    <property type="match status" value="1"/>
</dbReference>
<evidence type="ECO:0000256" key="2">
    <source>
        <dbReference type="ARBA" id="ARBA00007806"/>
    </source>
</evidence>
<dbReference type="PANTHER" id="PTHR22762:SF167">
    <property type="entry name" value="LYSOSOMAL ALPHA-GLUCOSIDASE-LIKE PROTEIN"/>
    <property type="match status" value="1"/>
</dbReference>
<evidence type="ECO:0000313" key="10">
    <source>
        <dbReference type="Proteomes" id="UP001233999"/>
    </source>
</evidence>
<keyword evidence="7" id="KW-0812">Transmembrane</keyword>
<comment type="caution">
    <text evidence="9">The sequence shown here is derived from an EMBL/GenBank/DDBJ whole genome shotgun (WGS) entry which is preliminary data.</text>
</comment>
<evidence type="ECO:0000256" key="7">
    <source>
        <dbReference type="SAM" id="Phobius"/>
    </source>
</evidence>
<accession>A0AAD7ZXX4</accession>
<organism evidence="9 10">
    <name type="scientific">Diploptera punctata</name>
    <name type="common">Pacific beetle cockroach</name>
    <dbReference type="NCBI Taxonomy" id="6984"/>
    <lineage>
        <taxon>Eukaryota</taxon>
        <taxon>Metazoa</taxon>
        <taxon>Ecdysozoa</taxon>
        <taxon>Arthropoda</taxon>
        <taxon>Hexapoda</taxon>
        <taxon>Insecta</taxon>
        <taxon>Pterygota</taxon>
        <taxon>Neoptera</taxon>
        <taxon>Polyneoptera</taxon>
        <taxon>Dictyoptera</taxon>
        <taxon>Blattodea</taxon>
        <taxon>Blaberoidea</taxon>
        <taxon>Blaberidae</taxon>
        <taxon>Diplopterinae</taxon>
        <taxon>Diploptera</taxon>
    </lineage>
</organism>
<dbReference type="InterPro" id="IPR000322">
    <property type="entry name" value="Glyco_hydro_31_TIM"/>
</dbReference>
<keyword evidence="7" id="KW-1133">Transmembrane helix</keyword>
<dbReference type="InterPro" id="IPR011013">
    <property type="entry name" value="Gal_mutarotase_sf_dom"/>
</dbReference>
<dbReference type="InterPro" id="IPR048395">
    <property type="entry name" value="Glyco_hydro_31_C"/>
</dbReference>
<reference evidence="9" key="1">
    <citation type="journal article" date="2023" name="IScience">
        <title>Live-bearing cockroach genome reveals convergent evolutionary mechanisms linked to viviparity in insects and beyond.</title>
        <authorList>
            <person name="Fouks B."/>
            <person name="Harrison M.C."/>
            <person name="Mikhailova A.A."/>
            <person name="Marchal E."/>
            <person name="English S."/>
            <person name="Carruthers M."/>
            <person name="Jennings E.C."/>
            <person name="Chiamaka E.L."/>
            <person name="Frigard R.A."/>
            <person name="Pippel M."/>
            <person name="Attardo G.M."/>
            <person name="Benoit J.B."/>
            <person name="Bornberg-Bauer E."/>
            <person name="Tobe S.S."/>
        </authorList>
    </citation>
    <scope>NUCLEOTIDE SEQUENCE</scope>
    <source>
        <strain evidence="9">Stay&amp;Tobe</strain>
    </source>
</reference>
<protein>
    <recommendedName>
        <fullName evidence="8">P-type domain-containing protein</fullName>
    </recommendedName>
</protein>
<dbReference type="GO" id="GO:0006491">
    <property type="term" value="P:N-glycan processing"/>
    <property type="evidence" value="ECO:0007669"/>
    <property type="project" value="TreeGrafter"/>
</dbReference>
<comment type="caution">
    <text evidence="5">Lacks conserved residue(s) required for the propagation of feature annotation.</text>
</comment>
<dbReference type="SUPFAM" id="SSF57492">
    <property type="entry name" value="Trefoil"/>
    <property type="match status" value="1"/>
</dbReference>
<dbReference type="Pfam" id="PF21365">
    <property type="entry name" value="Glyco_hydro_31_3rd"/>
    <property type="match status" value="1"/>
</dbReference>
<dbReference type="Gene3D" id="3.20.20.80">
    <property type="entry name" value="Glycosidases"/>
    <property type="match status" value="1"/>
</dbReference>